<keyword evidence="2" id="KW-1185">Reference proteome</keyword>
<reference evidence="1" key="1">
    <citation type="submission" date="2015-04" db="UniProtKB">
        <authorList>
            <consortium name="EnsemblPlants"/>
        </authorList>
    </citation>
    <scope>IDENTIFICATION</scope>
</reference>
<dbReference type="EnsemblPlants" id="OMERI08G13800.1">
    <property type="protein sequence ID" value="OMERI08G13800.1"/>
    <property type="gene ID" value="OMERI08G13800"/>
</dbReference>
<evidence type="ECO:0000313" key="2">
    <source>
        <dbReference type="Proteomes" id="UP000008021"/>
    </source>
</evidence>
<dbReference type="Proteomes" id="UP000008021">
    <property type="component" value="Chromosome 8"/>
</dbReference>
<organism evidence="1">
    <name type="scientific">Oryza meridionalis</name>
    <dbReference type="NCBI Taxonomy" id="40149"/>
    <lineage>
        <taxon>Eukaryota</taxon>
        <taxon>Viridiplantae</taxon>
        <taxon>Streptophyta</taxon>
        <taxon>Embryophyta</taxon>
        <taxon>Tracheophyta</taxon>
        <taxon>Spermatophyta</taxon>
        <taxon>Magnoliopsida</taxon>
        <taxon>Liliopsida</taxon>
        <taxon>Poales</taxon>
        <taxon>Poaceae</taxon>
        <taxon>BOP clade</taxon>
        <taxon>Oryzoideae</taxon>
        <taxon>Oryzeae</taxon>
        <taxon>Oryzinae</taxon>
        <taxon>Oryza</taxon>
    </lineage>
</organism>
<protein>
    <submittedName>
        <fullName evidence="1">Uncharacterized protein</fullName>
    </submittedName>
</protein>
<name>A0A0E0EM62_9ORYZ</name>
<sequence>MAPPWLMPPVFSRKGSGTSRASLYRGQIAPMPAWLSSGDEVFAEYTSKIKGEGLSSKNIGSEKLIWED</sequence>
<evidence type="ECO:0000313" key="1">
    <source>
        <dbReference type="EnsemblPlants" id="OMERI08G13800.1"/>
    </source>
</evidence>
<reference evidence="1" key="2">
    <citation type="submission" date="2018-05" db="EMBL/GenBank/DDBJ databases">
        <title>OmerRS3 (Oryza meridionalis Reference Sequence Version 3).</title>
        <authorList>
            <person name="Zhang J."/>
            <person name="Kudrna D."/>
            <person name="Lee S."/>
            <person name="Talag J."/>
            <person name="Welchert J."/>
            <person name="Wing R.A."/>
        </authorList>
    </citation>
    <scope>NUCLEOTIDE SEQUENCE [LARGE SCALE GENOMIC DNA]</scope>
    <source>
        <strain evidence="1">cv. OR44</strain>
    </source>
</reference>
<dbReference type="AlphaFoldDB" id="A0A0E0EM62"/>
<accession>A0A0E0EM62</accession>
<proteinExistence type="predicted"/>
<dbReference type="Gramene" id="OMERI08G13800.1">
    <property type="protein sequence ID" value="OMERI08G13800.1"/>
    <property type="gene ID" value="OMERI08G13800"/>
</dbReference>
<dbReference type="HOGENOM" id="CLU_2798301_0_0_1"/>